<sequence>PPARDETFTPPRKKAKRQPLSSFDVQIATPDTRKGNPNLSSTASTTPAVRR</sequence>
<feature type="compositionally biased region" description="Polar residues" evidence="1">
    <location>
        <begin position="35"/>
        <end position="51"/>
    </location>
</feature>
<dbReference type="EMBL" id="LXQA010537137">
    <property type="protein sequence ID" value="MCI57915.1"/>
    <property type="molecule type" value="Genomic_DNA"/>
</dbReference>
<feature type="non-terminal residue" evidence="2">
    <location>
        <position position="1"/>
    </location>
</feature>
<accession>A0A392TDA2</accession>
<dbReference type="AlphaFoldDB" id="A0A392TDA2"/>
<keyword evidence="3" id="KW-1185">Reference proteome</keyword>
<evidence type="ECO:0000313" key="2">
    <source>
        <dbReference type="EMBL" id="MCI57915.1"/>
    </source>
</evidence>
<feature type="region of interest" description="Disordered" evidence="1">
    <location>
        <begin position="1"/>
        <end position="51"/>
    </location>
</feature>
<protein>
    <submittedName>
        <fullName evidence="2">Uncharacterized protein</fullName>
    </submittedName>
</protein>
<dbReference type="Proteomes" id="UP000265520">
    <property type="component" value="Unassembled WGS sequence"/>
</dbReference>
<name>A0A392TDA2_9FABA</name>
<organism evidence="2 3">
    <name type="scientific">Trifolium medium</name>
    <dbReference type="NCBI Taxonomy" id="97028"/>
    <lineage>
        <taxon>Eukaryota</taxon>
        <taxon>Viridiplantae</taxon>
        <taxon>Streptophyta</taxon>
        <taxon>Embryophyta</taxon>
        <taxon>Tracheophyta</taxon>
        <taxon>Spermatophyta</taxon>
        <taxon>Magnoliopsida</taxon>
        <taxon>eudicotyledons</taxon>
        <taxon>Gunneridae</taxon>
        <taxon>Pentapetalae</taxon>
        <taxon>rosids</taxon>
        <taxon>fabids</taxon>
        <taxon>Fabales</taxon>
        <taxon>Fabaceae</taxon>
        <taxon>Papilionoideae</taxon>
        <taxon>50 kb inversion clade</taxon>
        <taxon>NPAAA clade</taxon>
        <taxon>Hologalegina</taxon>
        <taxon>IRL clade</taxon>
        <taxon>Trifolieae</taxon>
        <taxon>Trifolium</taxon>
    </lineage>
</organism>
<reference evidence="2 3" key="1">
    <citation type="journal article" date="2018" name="Front. Plant Sci.">
        <title>Red Clover (Trifolium pratense) and Zigzag Clover (T. medium) - A Picture of Genomic Similarities and Differences.</title>
        <authorList>
            <person name="Dluhosova J."/>
            <person name="Istvanek J."/>
            <person name="Nedelnik J."/>
            <person name="Repkova J."/>
        </authorList>
    </citation>
    <scope>NUCLEOTIDE SEQUENCE [LARGE SCALE GENOMIC DNA]</scope>
    <source>
        <strain evidence="3">cv. 10/8</strain>
        <tissue evidence="2">Leaf</tissue>
    </source>
</reference>
<comment type="caution">
    <text evidence="2">The sequence shown here is derived from an EMBL/GenBank/DDBJ whole genome shotgun (WGS) entry which is preliminary data.</text>
</comment>
<evidence type="ECO:0000256" key="1">
    <source>
        <dbReference type="SAM" id="MobiDB-lite"/>
    </source>
</evidence>
<proteinExistence type="predicted"/>
<evidence type="ECO:0000313" key="3">
    <source>
        <dbReference type="Proteomes" id="UP000265520"/>
    </source>
</evidence>